<dbReference type="RefSeq" id="WP_149815595.1">
    <property type="nucleotide sequence ID" value="NZ_VUOA01000006.1"/>
</dbReference>
<name>A0A5B2VU61_9HYPH</name>
<dbReference type="AlphaFoldDB" id="A0A5B2VU61"/>
<protein>
    <submittedName>
        <fullName evidence="1">Uncharacterized protein</fullName>
    </submittedName>
</protein>
<evidence type="ECO:0000313" key="1">
    <source>
        <dbReference type="EMBL" id="KAA2242324.1"/>
    </source>
</evidence>
<gene>
    <name evidence="1" type="ORF">F0L46_03300</name>
</gene>
<evidence type="ECO:0000313" key="2">
    <source>
        <dbReference type="Proteomes" id="UP000323142"/>
    </source>
</evidence>
<comment type="caution">
    <text evidence="1">The sequence shown here is derived from an EMBL/GenBank/DDBJ whole genome shotgun (WGS) entry which is preliminary data.</text>
</comment>
<accession>A0A5B2VU61</accession>
<dbReference type="EMBL" id="VUOA01000006">
    <property type="protein sequence ID" value="KAA2242324.1"/>
    <property type="molecule type" value="Genomic_DNA"/>
</dbReference>
<dbReference type="Proteomes" id="UP000323142">
    <property type="component" value="Unassembled WGS sequence"/>
</dbReference>
<organism evidence="1 2">
    <name type="scientific">Salinarimonas soli</name>
    <dbReference type="NCBI Taxonomy" id="1638099"/>
    <lineage>
        <taxon>Bacteria</taxon>
        <taxon>Pseudomonadati</taxon>
        <taxon>Pseudomonadota</taxon>
        <taxon>Alphaproteobacteria</taxon>
        <taxon>Hyphomicrobiales</taxon>
        <taxon>Salinarimonadaceae</taxon>
        <taxon>Salinarimonas</taxon>
    </lineage>
</organism>
<reference evidence="1 2" key="1">
    <citation type="submission" date="2019-09" db="EMBL/GenBank/DDBJ databases">
        <title>Salinarimonas rosea gen. nov., sp. nov., a new member of the a-2 subgroup of the Proteobacteria.</title>
        <authorList>
            <person name="Liu J."/>
        </authorList>
    </citation>
    <scope>NUCLEOTIDE SEQUENCE [LARGE SCALE GENOMIC DNA]</scope>
    <source>
        <strain evidence="1 2">BN140002</strain>
    </source>
</reference>
<reference evidence="1 2" key="2">
    <citation type="submission" date="2019-09" db="EMBL/GenBank/DDBJ databases">
        <authorList>
            <person name="Jin C."/>
        </authorList>
    </citation>
    <scope>NUCLEOTIDE SEQUENCE [LARGE SCALE GENOMIC DNA]</scope>
    <source>
        <strain evidence="1 2">BN140002</strain>
    </source>
</reference>
<keyword evidence="2" id="KW-1185">Reference proteome</keyword>
<proteinExistence type="predicted"/>
<sequence length="79" mass="8511">MPERDDTVLNYIEAVYAAADQLADGGQAYDLASAMERLRRLDANHPMLPALQAKLDALSADGAVPTPAPRVAGARRRLH</sequence>